<proteinExistence type="predicted"/>
<dbReference type="Gramene" id="TraesLAC3D03G01773800.1">
    <property type="protein sequence ID" value="TraesLAC3D03G01773800.1"/>
    <property type="gene ID" value="TraesLAC3D03G01773800"/>
</dbReference>
<dbReference type="AlphaFoldDB" id="A0A3B6GP13"/>
<dbReference type="Gramene" id="TraesCS3D03G0243300.1">
    <property type="protein sequence ID" value="TraesCS3D03G0243300.1.CDS"/>
    <property type="gene ID" value="TraesCS3D03G0243300"/>
</dbReference>
<dbReference type="EnsemblPlants" id="TraesCS3D02G117000.1">
    <property type="protein sequence ID" value="TraesCS3D02G117000.1"/>
    <property type="gene ID" value="TraesCS3D02G117000"/>
</dbReference>
<dbReference type="PANTHER" id="PTHR33065:SF198">
    <property type="entry name" value="DUF6598 DOMAIN-CONTAINING PROTEIN"/>
    <property type="match status" value="1"/>
</dbReference>
<dbReference type="Gramene" id="TraesJUL3D03G01850250.1">
    <property type="protein sequence ID" value="TraesJUL3D03G01850250.1"/>
    <property type="gene ID" value="TraesJUL3D03G01850250"/>
</dbReference>
<dbReference type="Gramene" id="TraesCAD_scaffold_026389_01G000400.1">
    <property type="protein sequence ID" value="TraesCAD_scaffold_026389_01G000400.1"/>
    <property type="gene ID" value="TraesCAD_scaffold_026389_01G000400"/>
</dbReference>
<dbReference type="Gramene" id="TraesLDM3D03G01830520.1">
    <property type="protein sequence ID" value="TraesLDM3D03G01830520.1"/>
    <property type="gene ID" value="TraesLDM3D03G01830520"/>
</dbReference>
<reference evidence="2" key="2">
    <citation type="submission" date="2018-10" db="UniProtKB">
        <authorList>
            <consortium name="EnsemblPlants"/>
        </authorList>
    </citation>
    <scope>IDENTIFICATION</scope>
</reference>
<name>A0A3B6GP13_WHEAT</name>
<dbReference type="STRING" id="4565.A0A3B6GP13"/>
<accession>A0A3B6GP13</accession>
<dbReference type="PANTHER" id="PTHR33065">
    <property type="entry name" value="OS07G0486400 PROTEIN"/>
    <property type="match status" value="1"/>
</dbReference>
<evidence type="ECO:0000313" key="3">
    <source>
        <dbReference type="Proteomes" id="UP000019116"/>
    </source>
</evidence>
<dbReference type="OrthoDB" id="686435at2759"/>
<evidence type="ECO:0000313" key="2">
    <source>
        <dbReference type="EnsemblPlants" id="TraesCS3D02G117000.1"/>
    </source>
</evidence>
<dbReference type="Gramene" id="TraesSYM3D03G01854860.1">
    <property type="protein sequence ID" value="TraesSYM3D03G01854860.1"/>
    <property type="gene ID" value="TraesSYM3D03G01854860"/>
</dbReference>
<dbReference type="Pfam" id="PF20241">
    <property type="entry name" value="DUF6598"/>
    <property type="match status" value="1"/>
</dbReference>
<dbReference type="Gramene" id="TraesJAG3D03G01840950.1">
    <property type="protein sequence ID" value="TraesJAG3D03G01840950.1"/>
    <property type="gene ID" value="TraesJAG3D03G01840950"/>
</dbReference>
<dbReference type="Gramene" id="TraesWEE_scaffold_069746_01G000100.1">
    <property type="protein sequence ID" value="TraesWEE_scaffold_069746_01G000100.1"/>
    <property type="gene ID" value="TraesWEE_scaffold_069746_01G000100"/>
</dbReference>
<dbReference type="Gramene" id="TraesROB_scaffold_081859_01G000400.1">
    <property type="protein sequence ID" value="TraesROB_scaffold_081859_01G000400.1"/>
    <property type="gene ID" value="TraesROB_scaffold_081859_01G000400"/>
</dbReference>
<dbReference type="Gramene" id="TraesCS3D02G117000.1">
    <property type="protein sequence ID" value="TraesCS3D02G117000.1"/>
    <property type="gene ID" value="TraesCS3D02G117000"/>
</dbReference>
<organism evidence="2">
    <name type="scientific">Triticum aestivum</name>
    <name type="common">Wheat</name>
    <dbReference type="NCBI Taxonomy" id="4565"/>
    <lineage>
        <taxon>Eukaryota</taxon>
        <taxon>Viridiplantae</taxon>
        <taxon>Streptophyta</taxon>
        <taxon>Embryophyta</taxon>
        <taxon>Tracheophyta</taxon>
        <taxon>Spermatophyta</taxon>
        <taxon>Magnoliopsida</taxon>
        <taxon>Liliopsida</taxon>
        <taxon>Poales</taxon>
        <taxon>Poaceae</taxon>
        <taxon>BOP clade</taxon>
        <taxon>Pooideae</taxon>
        <taxon>Triticodae</taxon>
        <taxon>Triticeae</taxon>
        <taxon>Triticinae</taxon>
        <taxon>Triticum</taxon>
    </lineage>
</organism>
<dbReference type="Gramene" id="TraesARI3D03G01864650.1">
    <property type="protein sequence ID" value="TraesARI3D03G01864650.1"/>
    <property type="gene ID" value="TraesARI3D03G01864650"/>
</dbReference>
<evidence type="ECO:0000259" key="1">
    <source>
        <dbReference type="Pfam" id="PF20241"/>
    </source>
</evidence>
<sequence length="343" mass="38751">MRRGDGEDDARHHRRIPRADEIDAARFPMTICYSDDDEEIDLKSPSEIVALHAACRDRITEYDPKKRARVLTRFCGVNLAGFDLDRESKVGLGPLLEDVTPQLWKFRAETSYNVVSVKIIESDLGYPISVFGTVLARDTIDYRCVYLFRRERDDPQIISSKEDMLALVGPRRGLVAFDHIHFEFNLKVKGDPEDEDFSKGVIESRAFDSGPITTMLPSWLSTVELVFAPVKHPVAASLQINILNGPPYAPFVGKVSAGTRNAETHIILYDGRAMNCSGILVGDDGSVPLSRNLVVNPYLHATMMKSFWSMFVFLIMMRMKSLMLLYNTLMKSMFALTVPMNYK</sequence>
<dbReference type="Gramene" id="TraesPARA_EIv1.0_1076170.1">
    <property type="protein sequence ID" value="TraesPARA_EIv1.0_1076170.1.CDS"/>
    <property type="gene ID" value="TraesPARA_EIv1.0_1076170"/>
</dbReference>
<dbReference type="Gramene" id="TraesMAC3D03G01830790.1">
    <property type="protein sequence ID" value="TraesMAC3D03G01830790.1"/>
    <property type="gene ID" value="TraesMAC3D03G01830790"/>
</dbReference>
<dbReference type="Gramene" id="TraesSTA3D03G01827090.1">
    <property type="protein sequence ID" value="TraesSTA3D03G01827090.1"/>
    <property type="gene ID" value="TraesSTA3D03G01827090"/>
</dbReference>
<dbReference type="Proteomes" id="UP000019116">
    <property type="component" value="Chromosome 3D"/>
</dbReference>
<reference evidence="2" key="1">
    <citation type="submission" date="2018-08" db="EMBL/GenBank/DDBJ databases">
        <authorList>
            <person name="Rossello M."/>
        </authorList>
    </citation>
    <scope>NUCLEOTIDE SEQUENCE [LARGE SCALE GENOMIC DNA]</scope>
    <source>
        <strain evidence="2">cv. Chinese Spring</strain>
    </source>
</reference>
<dbReference type="InterPro" id="IPR046533">
    <property type="entry name" value="DUF6598"/>
</dbReference>
<feature type="domain" description="DUF6598" evidence="1">
    <location>
        <begin position="112"/>
        <end position="295"/>
    </location>
</feature>
<protein>
    <recommendedName>
        <fullName evidence="1">DUF6598 domain-containing protein</fullName>
    </recommendedName>
</protein>
<dbReference type="Gramene" id="TraesCLE_scaffold_050341_01G000100.1">
    <property type="protein sequence ID" value="TraesCLE_scaffold_050341_01G000100.1"/>
    <property type="gene ID" value="TraesCLE_scaffold_050341_01G000100"/>
</dbReference>
<keyword evidence="3" id="KW-1185">Reference proteome</keyword>